<evidence type="ECO:0000313" key="2">
    <source>
        <dbReference type="EMBL" id="GEJ57131.1"/>
    </source>
</evidence>
<sequence>MTAYEYFGRAERVEQLSAEIYAQLARDFAADKEVSAAFRALAEEEQQHALRIRLMRERYRTNPALFERMEWLEEDLDAVDRYVRELRDEVARGAWGTEVALVHPRLLEMEERLGLHAERMARDADPDVRGFFEALAQQDRAHHRLFAPAPAGPR</sequence>
<dbReference type="InterPro" id="IPR012347">
    <property type="entry name" value="Ferritin-like"/>
</dbReference>
<dbReference type="InterPro" id="IPR009078">
    <property type="entry name" value="Ferritin-like_SF"/>
</dbReference>
<organism evidence="2 3">
    <name type="scientific">Anaeromyxobacter diazotrophicus</name>
    <dbReference type="NCBI Taxonomy" id="2590199"/>
    <lineage>
        <taxon>Bacteria</taxon>
        <taxon>Pseudomonadati</taxon>
        <taxon>Myxococcota</taxon>
        <taxon>Myxococcia</taxon>
        <taxon>Myxococcales</taxon>
        <taxon>Cystobacterineae</taxon>
        <taxon>Anaeromyxobacteraceae</taxon>
        <taxon>Anaeromyxobacter</taxon>
    </lineage>
</organism>
<evidence type="ECO:0000259" key="1">
    <source>
        <dbReference type="Pfam" id="PF02915"/>
    </source>
</evidence>
<proteinExistence type="predicted"/>
<keyword evidence="3" id="KW-1185">Reference proteome</keyword>
<reference evidence="3" key="1">
    <citation type="journal article" date="2020" name="Appl. Environ. Microbiol.">
        <title>Diazotrophic Anaeromyxobacter Isolates from Soils.</title>
        <authorList>
            <person name="Masuda Y."/>
            <person name="Yamanaka H."/>
            <person name="Xu Z.X."/>
            <person name="Shiratori Y."/>
            <person name="Aono T."/>
            <person name="Amachi S."/>
            <person name="Senoo K."/>
            <person name="Itoh H."/>
        </authorList>
    </citation>
    <scope>NUCLEOTIDE SEQUENCE [LARGE SCALE GENOMIC DNA]</scope>
    <source>
        <strain evidence="3">R267</strain>
    </source>
</reference>
<dbReference type="GO" id="GO:0016491">
    <property type="term" value="F:oxidoreductase activity"/>
    <property type="evidence" value="ECO:0007669"/>
    <property type="project" value="InterPro"/>
</dbReference>
<dbReference type="Proteomes" id="UP000503640">
    <property type="component" value="Unassembled WGS sequence"/>
</dbReference>
<evidence type="ECO:0000313" key="3">
    <source>
        <dbReference type="Proteomes" id="UP000503640"/>
    </source>
</evidence>
<dbReference type="AlphaFoldDB" id="A0A7I9VL53"/>
<dbReference type="Gene3D" id="1.20.1260.10">
    <property type="match status" value="1"/>
</dbReference>
<dbReference type="RefSeq" id="WP_176064617.1">
    <property type="nucleotide sequence ID" value="NZ_BJTG01000004.1"/>
</dbReference>
<dbReference type="GO" id="GO:0046872">
    <property type="term" value="F:metal ion binding"/>
    <property type="evidence" value="ECO:0007669"/>
    <property type="project" value="InterPro"/>
</dbReference>
<protein>
    <recommendedName>
        <fullName evidence="1">Rubrerythrin diiron-binding domain-containing protein</fullName>
    </recommendedName>
</protein>
<dbReference type="Pfam" id="PF02915">
    <property type="entry name" value="Rubrerythrin"/>
    <property type="match status" value="1"/>
</dbReference>
<accession>A0A7I9VL53</accession>
<gene>
    <name evidence="2" type="ORF">AMYX_18720</name>
</gene>
<feature type="domain" description="Rubrerythrin diiron-binding" evidence="1">
    <location>
        <begin position="8"/>
        <end position="147"/>
    </location>
</feature>
<dbReference type="SUPFAM" id="SSF47240">
    <property type="entry name" value="Ferritin-like"/>
    <property type="match status" value="1"/>
</dbReference>
<dbReference type="InterPro" id="IPR003251">
    <property type="entry name" value="Rr_diiron-bd_dom"/>
</dbReference>
<comment type="caution">
    <text evidence="2">The sequence shown here is derived from an EMBL/GenBank/DDBJ whole genome shotgun (WGS) entry which is preliminary data.</text>
</comment>
<dbReference type="EMBL" id="BJTG01000004">
    <property type="protein sequence ID" value="GEJ57131.1"/>
    <property type="molecule type" value="Genomic_DNA"/>
</dbReference>
<name>A0A7I9VL53_9BACT</name>